<dbReference type="AlphaFoldDB" id="A0A0F9KKZ3"/>
<accession>A0A0F9KKZ3</accession>
<gene>
    <name evidence="2" type="ORF">LCGC14_1390240</name>
</gene>
<proteinExistence type="predicted"/>
<reference evidence="2" key="1">
    <citation type="journal article" date="2015" name="Nature">
        <title>Complex archaea that bridge the gap between prokaryotes and eukaryotes.</title>
        <authorList>
            <person name="Spang A."/>
            <person name="Saw J.H."/>
            <person name="Jorgensen S.L."/>
            <person name="Zaremba-Niedzwiedzka K."/>
            <person name="Martijn J."/>
            <person name="Lind A.E."/>
            <person name="van Eijk R."/>
            <person name="Schleper C."/>
            <person name="Guy L."/>
            <person name="Ettema T.J."/>
        </authorList>
    </citation>
    <scope>NUCLEOTIDE SEQUENCE</scope>
</reference>
<protein>
    <submittedName>
        <fullName evidence="2">Uncharacterized protein</fullName>
    </submittedName>
</protein>
<feature type="region of interest" description="Disordered" evidence="1">
    <location>
        <begin position="56"/>
        <end position="77"/>
    </location>
</feature>
<name>A0A0F9KKZ3_9ZZZZ</name>
<organism evidence="2">
    <name type="scientific">marine sediment metagenome</name>
    <dbReference type="NCBI Taxonomy" id="412755"/>
    <lineage>
        <taxon>unclassified sequences</taxon>
        <taxon>metagenomes</taxon>
        <taxon>ecological metagenomes</taxon>
    </lineage>
</organism>
<evidence type="ECO:0000256" key="1">
    <source>
        <dbReference type="SAM" id="MobiDB-lite"/>
    </source>
</evidence>
<sequence length="77" mass="9109">MGITLQFLDGHKEVEPLAHAYTTFKGQVYLWKKGKPRQQKHLIRSVNLGLLHSKKKTGKKGWFKTKKRSTTRNYKRR</sequence>
<evidence type="ECO:0000313" key="2">
    <source>
        <dbReference type="EMBL" id="KKM75436.1"/>
    </source>
</evidence>
<comment type="caution">
    <text evidence="2">The sequence shown here is derived from an EMBL/GenBank/DDBJ whole genome shotgun (WGS) entry which is preliminary data.</text>
</comment>
<dbReference type="EMBL" id="LAZR01008976">
    <property type="protein sequence ID" value="KKM75436.1"/>
    <property type="molecule type" value="Genomic_DNA"/>
</dbReference>